<dbReference type="RefSeq" id="XP_066800846.1">
    <property type="nucleotide sequence ID" value="XM_066949073.1"/>
</dbReference>
<evidence type="ECO:0000259" key="2">
    <source>
        <dbReference type="Pfam" id="PF07731"/>
    </source>
</evidence>
<accession>A0AAW0YV86</accession>
<dbReference type="InterPro" id="IPR002355">
    <property type="entry name" value="Cu_oxidase_Cu_BS"/>
</dbReference>
<feature type="domain" description="Plastocyanin-like" evidence="2">
    <location>
        <begin position="14"/>
        <end position="52"/>
    </location>
</feature>
<dbReference type="Gene3D" id="2.60.40.420">
    <property type="entry name" value="Cupredoxins - blue copper proteins"/>
    <property type="match status" value="1"/>
</dbReference>
<dbReference type="EMBL" id="JBCAWK010000011">
    <property type="protein sequence ID" value="KAK8846896.1"/>
    <property type="molecule type" value="Genomic_DNA"/>
</dbReference>
<dbReference type="AlphaFoldDB" id="A0AAW0YV86"/>
<sequence>MMCYRIDTYRTPTALEAPACLAVRYEAITPGPVLVHCHIDNHLQAGMAFVIMQGLDVGFPTPPTEVADVSHSIVTSNPEPTLKDGYVYATTR</sequence>
<dbReference type="Proteomes" id="UP001388673">
    <property type="component" value="Unassembled WGS sequence"/>
</dbReference>
<name>A0AAW0YV86_9TREE</name>
<proteinExistence type="predicted"/>
<dbReference type="GO" id="GO:0005507">
    <property type="term" value="F:copper ion binding"/>
    <property type="evidence" value="ECO:0007669"/>
    <property type="project" value="InterPro"/>
</dbReference>
<protein>
    <recommendedName>
        <fullName evidence="2">Plastocyanin-like domain-containing protein</fullName>
    </recommendedName>
</protein>
<evidence type="ECO:0000313" key="3">
    <source>
        <dbReference type="EMBL" id="KAK8846896.1"/>
    </source>
</evidence>
<evidence type="ECO:0000313" key="4">
    <source>
        <dbReference type="Proteomes" id="UP001388673"/>
    </source>
</evidence>
<dbReference type="GO" id="GO:0016491">
    <property type="term" value="F:oxidoreductase activity"/>
    <property type="evidence" value="ECO:0007669"/>
    <property type="project" value="InterPro"/>
</dbReference>
<organism evidence="3 4">
    <name type="scientific">Kwoniella newhampshirensis</name>
    <dbReference type="NCBI Taxonomy" id="1651941"/>
    <lineage>
        <taxon>Eukaryota</taxon>
        <taxon>Fungi</taxon>
        <taxon>Dikarya</taxon>
        <taxon>Basidiomycota</taxon>
        <taxon>Agaricomycotina</taxon>
        <taxon>Tremellomycetes</taxon>
        <taxon>Tremellales</taxon>
        <taxon>Cryptococcaceae</taxon>
        <taxon>Kwoniella</taxon>
    </lineage>
</organism>
<keyword evidence="4" id="KW-1185">Reference proteome</keyword>
<comment type="caution">
    <text evidence="3">The sequence shown here is derived from an EMBL/GenBank/DDBJ whole genome shotgun (WGS) entry which is preliminary data.</text>
</comment>
<evidence type="ECO:0000256" key="1">
    <source>
        <dbReference type="ARBA" id="ARBA00022723"/>
    </source>
</evidence>
<dbReference type="InterPro" id="IPR008972">
    <property type="entry name" value="Cupredoxin"/>
</dbReference>
<gene>
    <name evidence="3" type="ORF">IAR55_005986</name>
</gene>
<dbReference type="KEGG" id="kne:92183244"/>
<dbReference type="GeneID" id="92183244"/>
<reference evidence="3 4" key="1">
    <citation type="journal article" date="2024" name="bioRxiv">
        <title>Comparative genomics of Cryptococcus and Kwoniella reveals pathogenesis evolution and contrasting karyotype dynamics via intercentromeric recombination or chromosome fusion.</title>
        <authorList>
            <person name="Coelho M.A."/>
            <person name="David-Palma M."/>
            <person name="Shea T."/>
            <person name="Bowers K."/>
            <person name="McGinley-Smith S."/>
            <person name="Mohammad A.W."/>
            <person name="Gnirke A."/>
            <person name="Yurkov A.M."/>
            <person name="Nowrousian M."/>
            <person name="Sun S."/>
            <person name="Cuomo C.A."/>
            <person name="Heitman J."/>
        </authorList>
    </citation>
    <scope>NUCLEOTIDE SEQUENCE [LARGE SCALE GENOMIC DNA]</scope>
    <source>
        <strain evidence="3 4">CBS 13917</strain>
    </source>
</reference>
<dbReference type="PROSITE" id="PS00080">
    <property type="entry name" value="MULTICOPPER_OXIDASE2"/>
    <property type="match status" value="1"/>
</dbReference>
<dbReference type="InterPro" id="IPR011706">
    <property type="entry name" value="Cu-oxidase_C"/>
</dbReference>
<dbReference type="Pfam" id="PF07731">
    <property type="entry name" value="Cu-oxidase_2"/>
    <property type="match status" value="1"/>
</dbReference>
<keyword evidence="1" id="KW-0479">Metal-binding</keyword>
<dbReference type="SUPFAM" id="SSF49503">
    <property type="entry name" value="Cupredoxins"/>
    <property type="match status" value="1"/>
</dbReference>